<dbReference type="AlphaFoldDB" id="A0AAE1E128"/>
<protein>
    <submittedName>
        <fullName evidence="1">Uncharacterized protein</fullName>
    </submittedName>
</protein>
<dbReference type="Proteomes" id="UP001283361">
    <property type="component" value="Unassembled WGS sequence"/>
</dbReference>
<evidence type="ECO:0000313" key="1">
    <source>
        <dbReference type="EMBL" id="KAK3790411.1"/>
    </source>
</evidence>
<reference evidence="1" key="1">
    <citation type="journal article" date="2023" name="G3 (Bethesda)">
        <title>A reference genome for the long-term kleptoplast-retaining sea slug Elysia crispata morphotype clarki.</title>
        <authorList>
            <person name="Eastman K.E."/>
            <person name="Pendleton A.L."/>
            <person name="Shaikh M.A."/>
            <person name="Suttiyut T."/>
            <person name="Ogas R."/>
            <person name="Tomko P."/>
            <person name="Gavelis G."/>
            <person name="Widhalm J.R."/>
            <person name="Wisecaver J.H."/>
        </authorList>
    </citation>
    <scope>NUCLEOTIDE SEQUENCE</scope>
    <source>
        <strain evidence="1">ECLA1</strain>
    </source>
</reference>
<organism evidence="1 2">
    <name type="scientific">Elysia crispata</name>
    <name type="common">lettuce slug</name>
    <dbReference type="NCBI Taxonomy" id="231223"/>
    <lineage>
        <taxon>Eukaryota</taxon>
        <taxon>Metazoa</taxon>
        <taxon>Spiralia</taxon>
        <taxon>Lophotrochozoa</taxon>
        <taxon>Mollusca</taxon>
        <taxon>Gastropoda</taxon>
        <taxon>Heterobranchia</taxon>
        <taxon>Euthyneura</taxon>
        <taxon>Panpulmonata</taxon>
        <taxon>Sacoglossa</taxon>
        <taxon>Placobranchoidea</taxon>
        <taxon>Plakobranchidae</taxon>
        <taxon>Elysia</taxon>
    </lineage>
</organism>
<gene>
    <name evidence="1" type="ORF">RRG08_014880</name>
</gene>
<sequence length="85" mass="9365">MKGPQSMRERSALIPRIKDFRFSVLVDLVDKHQSKRLAAELVPSGATGDEPGDTDLSTWELSPGASAHVYRLVASHSCFAFCFVE</sequence>
<accession>A0AAE1E128</accession>
<evidence type="ECO:0000313" key="2">
    <source>
        <dbReference type="Proteomes" id="UP001283361"/>
    </source>
</evidence>
<dbReference type="EMBL" id="JAWDGP010001541">
    <property type="protein sequence ID" value="KAK3790411.1"/>
    <property type="molecule type" value="Genomic_DNA"/>
</dbReference>
<name>A0AAE1E128_9GAST</name>
<keyword evidence="2" id="KW-1185">Reference proteome</keyword>
<comment type="caution">
    <text evidence="1">The sequence shown here is derived from an EMBL/GenBank/DDBJ whole genome shotgun (WGS) entry which is preliminary data.</text>
</comment>
<proteinExistence type="predicted"/>